<evidence type="ECO:0000259" key="2">
    <source>
        <dbReference type="Pfam" id="PF25273"/>
    </source>
</evidence>
<dbReference type="PANTHER" id="PTHR33153:SF3">
    <property type="entry name" value="TRAFFICKING PROTEIN PARTICLE COMPLEX SUBUNIT 11 DOMAIN-CONTAINING PROTEIN"/>
    <property type="match status" value="1"/>
</dbReference>
<proteinExistence type="predicted"/>
<sequence>MSSKSKVAEFVQKKADSKRRIHWTNTAEGEERLCPRGWTNFSESEGTGSSQSGDVEREKVENAGHGGHGEEVLSKRSSQLMRRMSRQDVVPLGGLGERGQPMQHMSCQDQQSSSAHTQPSGRVDYRGKATRAGVAEAVQPMRRMGWHSSQSPDQQTTARDTVRNVSAGKLAGKGVDGIHTPPQKRHRNMEKLTESSALRVSSKFRPLRAQQTSPHKRDSSALVVELSSDESPPPISFRKPVPYKAKSQVPVTVEDYSPYVDDHREETATPPRSKSPVILDLSSITLLGESNRACGSFPCSHVQPRRLSYSSDIEEWHISSQHGGGSGHASFAGSTSAAFPEQTESQGLAPVPSFDNSFTGPQRNQNLVSEMYRHRETVRKGRQKKAPESGSGRLKPIEQQKRFAKVKLGTSSVRKANQKFCCTQRCLQNLSVTEIREERLFYLRLSRTERSVFLDSRYSGPRQNRTYFLRSGTSLCRRAFLTIYCLGSSRLHRIQNLKSDNPTAKYNFLREKTAEGFMLQEWLDKFFLTHCERQPDAQIYHLPSNLSKAEVYDYYKTEMMVGREGNATKVMSFQSLTLYWRRFYPLVTIPKHNTFTGCDLCEQMKHDRDTEPPGSKKDEAILGLKLHRQQQGEEKATAGRRRNKALNCVHLVGAMIYHRTFRTKVFATYKNIRSDSNLTVSIIHRIISDWEGPLPPTLYLQLDNTVRENKNANVFAYLAMLVDKKIFLKVKVGFLVVGHTHDHVDQMFSRFSMALRRKQAFTMPQLQSVIEDSYTPRPAFEVLEETWDFKSILHSEPVPVLQLHDVTFNQQFKIAVGSDNWPRLWTKKFSTDERWEPEGGERHLVFMPDMRDLQAAPLVMLKSHNSKRIVGSEPQVADAVQSFTRIKKDIQSICFSYFSEAEKDWWNSWFLRQEDYAQRTKANRPIPLVRRWSWRASQDEDSGKRRRQLPSIVVTSGDVLKKVFGERRPAYVGTRKCRPGTAEHDRVHRIGDLKDLSPGQMIAVLAEDDKSFWICKVLKITTRTEDGEADEVEVQWFATEAEDPYLGKYYPEKRKIDGRAKPVLHKQTLLLSDIRILAFDFSLTAAHRLRKSTASSIQTQLFRLEQEVAVEDADEQNRNSHEEGEGMENGSGDSLQEE</sequence>
<evidence type="ECO:0000313" key="3">
    <source>
        <dbReference type="EMBL" id="KAL3696310.1"/>
    </source>
</evidence>
<feature type="compositionally biased region" description="Polar residues" evidence="1">
    <location>
        <begin position="147"/>
        <end position="159"/>
    </location>
</feature>
<feature type="compositionally biased region" description="Polar residues" evidence="1">
    <location>
        <begin position="103"/>
        <end position="120"/>
    </location>
</feature>
<accession>A0ABD3I1G7</accession>
<name>A0ABD3I1G7_9MARC</name>
<keyword evidence="4" id="KW-1185">Reference proteome</keyword>
<dbReference type="EMBL" id="JBJQOH010000002">
    <property type="protein sequence ID" value="KAL3696310.1"/>
    <property type="molecule type" value="Genomic_DNA"/>
</dbReference>
<dbReference type="AlphaFoldDB" id="A0ABD3I1G7"/>
<organism evidence="3 4">
    <name type="scientific">Riccia sorocarpa</name>
    <dbReference type="NCBI Taxonomy" id="122646"/>
    <lineage>
        <taxon>Eukaryota</taxon>
        <taxon>Viridiplantae</taxon>
        <taxon>Streptophyta</taxon>
        <taxon>Embryophyta</taxon>
        <taxon>Marchantiophyta</taxon>
        <taxon>Marchantiopsida</taxon>
        <taxon>Marchantiidae</taxon>
        <taxon>Marchantiales</taxon>
        <taxon>Ricciaceae</taxon>
        <taxon>Riccia</taxon>
    </lineage>
</organism>
<gene>
    <name evidence="3" type="ORF">R1sor_010386</name>
</gene>
<dbReference type="InterPro" id="IPR057191">
    <property type="entry name" value="DUF7869"/>
</dbReference>
<dbReference type="Proteomes" id="UP001633002">
    <property type="component" value="Unassembled WGS sequence"/>
</dbReference>
<feature type="compositionally biased region" description="Polar residues" evidence="1">
    <location>
        <begin position="354"/>
        <end position="365"/>
    </location>
</feature>
<feature type="compositionally biased region" description="Low complexity" evidence="1">
    <location>
        <begin position="42"/>
        <end position="53"/>
    </location>
</feature>
<dbReference type="PANTHER" id="PTHR33153">
    <property type="entry name" value="MYND-TYPE DOMAIN-CONTAINING PROTEIN"/>
    <property type="match status" value="1"/>
</dbReference>
<protein>
    <recommendedName>
        <fullName evidence="2">DUF7869 domain-containing protein</fullName>
    </recommendedName>
</protein>
<feature type="region of interest" description="Disordered" evidence="1">
    <location>
        <begin position="1108"/>
        <end position="1138"/>
    </location>
</feature>
<evidence type="ECO:0000313" key="4">
    <source>
        <dbReference type="Proteomes" id="UP001633002"/>
    </source>
</evidence>
<feature type="region of interest" description="Disordered" evidence="1">
    <location>
        <begin position="319"/>
        <end position="365"/>
    </location>
</feature>
<feature type="compositionally biased region" description="Basic and acidic residues" evidence="1">
    <location>
        <begin position="1115"/>
        <end position="1124"/>
    </location>
</feature>
<feature type="compositionally biased region" description="Low complexity" evidence="1">
    <location>
        <begin position="328"/>
        <end position="339"/>
    </location>
</feature>
<comment type="caution">
    <text evidence="3">The sequence shown here is derived from an EMBL/GenBank/DDBJ whole genome shotgun (WGS) entry which is preliminary data.</text>
</comment>
<feature type="domain" description="DUF7869" evidence="2">
    <location>
        <begin position="649"/>
        <end position="832"/>
    </location>
</feature>
<feature type="region of interest" description="Disordered" evidence="1">
    <location>
        <begin position="1"/>
        <end position="247"/>
    </location>
</feature>
<feature type="region of interest" description="Disordered" evidence="1">
    <location>
        <begin position="376"/>
        <end position="395"/>
    </location>
</feature>
<evidence type="ECO:0000256" key="1">
    <source>
        <dbReference type="SAM" id="MobiDB-lite"/>
    </source>
</evidence>
<reference evidence="3 4" key="1">
    <citation type="submission" date="2024-09" db="EMBL/GenBank/DDBJ databases">
        <title>Chromosome-scale assembly of Riccia sorocarpa.</title>
        <authorList>
            <person name="Paukszto L."/>
        </authorList>
    </citation>
    <scope>NUCLEOTIDE SEQUENCE [LARGE SCALE GENOMIC DNA]</scope>
    <source>
        <strain evidence="3">LP-2024</strain>
        <tissue evidence="3">Aerial parts of the thallus</tissue>
    </source>
</reference>
<dbReference type="Pfam" id="PF25273">
    <property type="entry name" value="DUF7869"/>
    <property type="match status" value="1"/>
</dbReference>
<feature type="compositionally biased region" description="Basic and acidic residues" evidence="1">
    <location>
        <begin position="54"/>
        <end position="74"/>
    </location>
</feature>